<name>C0ZJ62_BREBN</name>
<dbReference type="AlphaFoldDB" id="C0ZJ62"/>
<keyword evidence="5" id="KW-1185">Reference proteome</keyword>
<evidence type="ECO:0000256" key="1">
    <source>
        <dbReference type="ARBA" id="ARBA00022737"/>
    </source>
</evidence>
<dbReference type="InterPro" id="IPR056823">
    <property type="entry name" value="TEN-like_YD-shell"/>
</dbReference>
<feature type="region of interest" description="Disordered" evidence="2">
    <location>
        <begin position="1077"/>
        <end position="1111"/>
    </location>
</feature>
<feature type="domain" description="Teneurin-like YD-shell" evidence="3">
    <location>
        <begin position="231"/>
        <end position="365"/>
    </location>
</feature>
<dbReference type="Pfam" id="PF05593">
    <property type="entry name" value="RHS_repeat"/>
    <property type="match status" value="3"/>
</dbReference>
<evidence type="ECO:0000256" key="2">
    <source>
        <dbReference type="SAM" id="MobiDB-lite"/>
    </source>
</evidence>
<dbReference type="EMBL" id="AP008955">
    <property type="protein sequence ID" value="BAH45437.1"/>
    <property type="molecule type" value="Genomic_DNA"/>
</dbReference>
<dbReference type="InterPro" id="IPR031325">
    <property type="entry name" value="RHS_repeat"/>
</dbReference>
<evidence type="ECO:0000259" key="3">
    <source>
        <dbReference type="Pfam" id="PF25023"/>
    </source>
</evidence>
<dbReference type="Pfam" id="PF25023">
    <property type="entry name" value="TEN_YD-shell"/>
    <property type="match status" value="3"/>
</dbReference>
<dbReference type="NCBIfam" id="TIGR01643">
    <property type="entry name" value="YD_repeat_2x"/>
    <property type="match status" value="14"/>
</dbReference>
<organism evidence="4 5">
    <name type="scientific">Brevibacillus brevis (strain 47 / JCM 6285 / NBRC 100599)</name>
    <dbReference type="NCBI Taxonomy" id="358681"/>
    <lineage>
        <taxon>Bacteria</taxon>
        <taxon>Bacillati</taxon>
        <taxon>Bacillota</taxon>
        <taxon>Bacilli</taxon>
        <taxon>Bacillales</taxon>
        <taxon>Paenibacillaceae</taxon>
        <taxon>Brevibacillus</taxon>
    </lineage>
</organism>
<proteinExistence type="predicted"/>
<dbReference type="Gene3D" id="2.180.10.10">
    <property type="entry name" value="RHS repeat-associated core"/>
    <property type="match status" value="3"/>
</dbReference>
<accession>C0ZJ62</accession>
<dbReference type="PANTHER" id="PTHR32305:SF15">
    <property type="entry name" value="PROTEIN RHSA-RELATED"/>
    <property type="match status" value="1"/>
</dbReference>
<keyword evidence="1" id="KW-0677">Repeat</keyword>
<evidence type="ECO:0000313" key="5">
    <source>
        <dbReference type="Proteomes" id="UP000001877"/>
    </source>
</evidence>
<evidence type="ECO:0000313" key="4">
    <source>
        <dbReference type="EMBL" id="BAH45437.1"/>
    </source>
</evidence>
<dbReference type="eggNOG" id="COG3209">
    <property type="taxonomic scope" value="Bacteria"/>
</dbReference>
<dbReference type="InterPro" id="IPR006530">
    <property type="entry name" value="YD"/>
</dbReference>
<dbReference type="HOGENOM" id="CLU_273519_0_0_9"/>
<reference evidence="4 5" key="1">
    <citation type="submission" date="2005-03" db="EMBL/GenBank/DDBJ databases">
        <title>Brevibacillus brevis strain 47, complete genome.</title>
        <authorList>
            <person name="Hosoyama A."/>
            <person name="Yamada R."/>
            <person name="Hongo Y."/>
            <person name="Terui Y."/>
            <person name="Ankai A."/>
            <person name="Masuyama W."/>
            <person name="Sekiguchi M."/>
            <person name="Takeda T."/>
            <person name="Asano K."/>
            <person name="Ohji S."/>
            <person name="Ichikawa N."/>
            <person name="Narita S."/>
            <person name="Aoki N."/>
            <person name="Miura H."/>
            <person name="Matsushita S."/>
            <person name="Sekigawa T."/>
            <person name="Yamagata H."/>
            <person name="Yoshikawa H."/>
            <person name="Udaka S."/>
            <person name="Tanikawa S."/>
            <person name="Fujita N."/>
        </authorList>
    </citation>
    <scope>NUCLEOTIDE SEQUENCE [LARGE SCALE GENOMIC DNA]</scope>
    <source>
        <strain evidence="5">47 / JCM 6285 / NBRC 100599</strain>
    </source>
</reference>
<dbReference type="InterPro" id="IPR022385">
    <property type="entry name" value="Rhs_assc_core"/>
</dbReference>
<dbReference type="SUPFAM" id="SSF101898">
    <property type="entry name" value="NHL repeat"/>
    <property type="match status" value="1"/>
</dbReference>
<feature type="domain" description="Teneurin-like YD-shell" evidence="3">
    <location>
        <begin position="779"/>
        <end position="1036"/>
    </location>
</feature>
<dbReference type="InterPro" id="IPR050708">
    <property type="entry name" value="T6SS_VgrG/RHS"/>
</dbReference>
<dbReference type="NCBIfam" id="TIGR03696">
    <property type="entry name" value="Rhs_assc_core"/>
    <property type="match status" value="1"/>
</dbReference>
<dbReference type="Proteomes" id="UP000001877">
    <property type="component" value="Chromosome"/>
</dbReference>
<protein>
    <recommendedName>
        <fullName evidence="3">Teneurin-like YD-shell domain-containing protein</fullName>
    </recommendedName>
</protein>
<gene>
    <name evidence="4" type="ordered locus">BBR47_44600</name>
</gene>
<dbReference type="KEGG" id="bbe:BBR47_44600"/>
<dbReference type="PANTHER" id="PTHR32305">
    <property type="match status" value="1"/>
</dbReference>
<sequence length="1193" mass="134292">MLARANTFTRVQDGLYRSSDADVFFDELRERQDGYTLWVKETRETYDFARNGQALRHTVAAGMSLLFSYDQHGRLNRLTEERSRRAFSLEYGADGLVSALSDGTRSLRFSYDAYRRMTRYTNPNHVVTDLSYTGNDQLESLASDGVIVYTNTFDEEGRIICQTDAAGIPGYIHYDTESRPGMMVTTFTDGNGHVEVMVHDDNGLLLEKTEKDGTVTKYSYNEWGQTTSETNGAGETTTYTYDHRGNLVKETDPLGNTTTYTYNENDLLIAEEDAEGGVTTYAYDEHDRLVSITRPDGCTSSIGYNEHGQRSTYIDFTGAKTTYHYDGQGMLVSAQDPEGRIFRVGFDPTGRMTTFTDAFGGSLRQVFDANDNLVGVIDPLGRMHSFTYDTQDCRVEETTASGASTKIGYTITEKVETITNVYGGVTRYEYDKEWQIIGVVDPTGAKTSLERDAMGRVTSVTDPLGNTQRYEYDAAGRLTAVYDATGQKVSGLTYDGAGNMLAHIDGLGRTTQYQFNKLHQVIATTNAAGQKTKFSYDAAARLTKVLENEAAIYKQQYDGEGRLTSYTDANGNATTLSYDASGLLLAERNATGEGTTYRYDKRGWLTNKTNARGQETHYRYDAAGQLIEQQDEAGTVRRTFDAEGRVVSVKEDGKDTKRRTYDLLGRIVSSTDQYGNTLQYTYDAGGRLATLVYPDGKKVHYSYDLAGQLTTVTDWAGRVTRYTYDENYRLIRTERPNGTVEQRHYDAAGQLLRLWDQNAQGVMLQQYRFVYNELGQITQEEEKQYTYDALRRLTSGAMAGRKILYTYDQGGNITAIGDSGSSLATAMTYAKDNRLDTVDGQPVQYDEDGNLLLLPGKQQPETYAYDARNRLVRAGQARYTYDAEYVRTSMTWNGKTTRYVVDENADLTQVLMELEESGTARAYYVYGLGLIGREDAQGDYLSYHADTRGSTTLLTDEHGRVTDRYTYGLYGELEAHEGRTKQPFCYNGRDGVMTDPNGLYYMRARYYHPGLKRFLNRDVLQGDMTDGQTFNRFAYVNGDPIGFIDPLGLMKCKEETGSNQQTEKFYRAMSEKEFKKLQNNDGRLTKRLEGKSELKITDDPQYGSGDLSKRKSQKSRNYTRFVEFEVKAGTKEELIKLGGTHESARSTFPHLPEHKEGLVEVKFEKRGVLSLGLGSSKDGLELFNKNIVSWREL</sequence>
<feature type="compositionally biased region" description="Basic and acidic residues" evidence="2">
    <location>
        <begin position="1077"/>
        <end position="1098"/>
    </location>
</feature>
<dbReference type="STRING" id="358681.BBR47_44600"/>
<feature type="domain" description="Teneurin-like YD-shell" evidence="3">
    <location>
        <begin position="519"/>
        <end position="647"/>
    </location>
</feature>